<dbReference type="STRING" id="456900.A0A151IJK1"/>
<dbReference type="EMBL" id="KQ977315">
    <property type="protein sequence ID" value="KYN03592.1"/>
    <property type="molecule type" value="Genomic_DNA"/>
</dbReference>
<dbReference type="Proteomes" id="UP000078542">
    <property type="component" value="Unassembled WGS sequence"/>
</dbReference>
<keyword evidence="3" id="KW-0862">Zinc</keyword>
<evidence type="ECO:0000256" key="5">
    <source>
        <dbReference type="PROSITE-ProRule" id="PRU00309"/>
    </source>
</evidence>
<evidence type="ECO:0000259" key="6">
    <source>
        <dbReference type="PROSITE" id="PS50950"/>
    </source>
</evidence>
<keyword evidence="1" id="KW-0479">Metal-binding</keyword>
<gene>
    <name evidence="7" type="ORF">ALC62_05556</name>
</gene>
<dbReference type="SMART" id="SM00692">
    <property type="entry name" value="DM3"/>
    <property type="match status" value="1"/>
</dbReference>
<dbReference type="SMART" id="SM00980">
    <property type="entry name" value="THAP"/>
    <property type="match status" value="1"/>
</dbReference>
<dbReference type="Gene3D" id="6.20.210.20">
    <property type="entry name" value="THAP domain"/>
    <property type="match status" value="1"/>
</dbReference>
<dbReference type="GO" id="GO:0003677">
    <property type="term" value="F:DNA binding"/>
    <property type="evidence" value="ECO:0007669"/>
    <property type="project" value="UniProtKB-UniRule"/>
</dbReference>
<evidence type="ECO:0000256" key="2">
    <source>
        <dbReference type="ARBA" id="ARBA00022771"/>
    </source>
</evidence>
<name>A0A151IJK1_9HYME</name>
<feature type="domain" description="THAP-type" evidence="6">
    <location>
        <begin position="1"/>
        <end position="78"/>
    </location>
</feature>
<accession>A0A151IJK1</accession>
<evidence type="ECO:0000313" key="7">
    <source>
        <dbReference type="EMBL" id="KYN03592.1"/>
    </source>
</evidence>
<evidence type="ECO:0000256" key="4">
    <source>
        <dbReference type="ARBA" id="ARBA00023125"/>
    </source>
</evidence>
<dbReference type="PROSITE" id="PS50950">
    <property type="entry name" value="ZF_THAP"/>
    <property type="match status" value="1"/>
</dbReference>
<sequence>MRSCCVPGCSSGQHAPRHAFPKNAERRKKWFESLHMEPPQEDKEIKKLRICHRHFREEDYSGSATYRVLLHFVVPFINVPQQEVVNNFNCSNHVEQHEQQEQEMLHEHNPIILQDKEEEVFSQHKQQEQEMLHEHNPMILQDKEEEVLAQHKQQEQEMLHEHNPMILQDKEEEVLVQHEQQEQETLHEHSMILQDKYDEVLAQHEQRLTQHDNIVTQQQQRIENMENILKMQYKASCVRPYLEGHFMGLFFKIFDFPKTSFSGTLSM</sequence>
<dbReference type="SUPFAM" id="SSF57716">
    <property type="entry name" value="Glucocorticoid receptor-like (DNA-binding domain)"/>
    <property type="match status" value="1"/>
</dbReference>
<evidence type="ECO:0000256" key="1">
    <source>
        <dbReference type="ARBA" id="ARBA00022723"/>
    </source>
</evidence>
<evidence type="ECO:0000256" key="3">
    <source>
        <dbReference type="ARBA" id="ARBA00022833"/>
    </source>
</evidence>
<keyword evidence="4 5" id="KW-0238">DNA-binding</keyword>
<reference evidence="7 8" key="1">
    <citation type="submission" date="2016-03" db="EMBL/GenBank/DDBJ databases">
        <title>Cyphomyrmex costatus WGS genome.</title>
        <authorList>
            <person name="Nygaard S."/>
            <person name="Hu H."/>
            <person name="Boomsma J."/>
            <person name="Zhang G."/>
        </authorList>
    </citation>
    <scope>NUCLEOTIDE SEQUENCE [LARGE SCALE GENOMIC DNA]</scope>
    <source>
        <strain evidence="7">MS0001</strain>
        <tissue evidence="7">Whole body</tissue>
    </source>
</reference>
<dbReference type="InterPro" id="IPR006612">
    <property type="entry name" value="THAP_Znf"/>
</dbReference>
<protein>
    <recommendedName>
        <fullName evidence="6">THAP-type domain-containing protein</fullName>
    </recommendedName>
</protein>
<keyword evidence="2 5" id="KW-0863">Zinc-finger</keyword>
<dbReference type="GO" id="GO:0008270">
    <property type="term" value="F:zinc ion binding"/>
    <property type="evidence" value="ECO:0007669"/>
    <property type="project" value="UniProtKB-KW"/>
</dbReference>
<organism evidence="7 8">
    <name type="scientific">Cyphomyrmex costatus</name>
    <dbReference type="NCBI Taxonomy" id="456900"/>
    <lineage>
        <taxon>Eukaryota</taxon>
        <taxon>Metazoa</taxon>
        <taxon>Ecdysozoa</taxon>
        <taxon>Arthropoda</taxon>
        <taxon>Hexapoda</taxon>
        <taxon>Insecta</taxon>
        <taxon>Pterygota</taxon>
        <taxon>Neoptera</taxon>
        <taxon>Endopterygota</taxon>
        <taxon>Hymenoptera</taxon>
        <taxon>Apocrita</taxon>
        <taxon>Aculeata</taxon>
        <taxon>Formicoidea</taxon>
        <taxon>Formicidae</taxon>
        <taxon>Myrmicinae</taxon>
        <taxon>Cyphomyrmex</taxon>
    </lineage>
</organism>
<proteinExistence type="predicted"/>
<dbReference type="InterPro" id="IPR038441">
    <property type="entry name" value="THAP_Znf_sf"/>
</dbReference>
<dbReference type="AlphaFoldDB" id="A0A151IJK1"/>
<dbReference type="Pfam" id="PF05485">
    <property type="entry name" value="THAP"/>
    <property type="match status" value="1"/>
</dbReference>
<evidence type="ECO:0000313" key="8">
    <source>
        <dbReference type="Proteomes" id="UP000078542"/>
    </source>
</evidence>
<keyword evidence="8" id="KW-1185">Reference proteome</keyword>